<sequence>MIKVNKSNKAKNKTFEFLTIFSMVFGVVVGGGIYLKNSGPNGVLAQANGNPYLALAVWVFIGVLCSLMMLTFIEAASSKTKSGHSTAQSWANTFVNRKTASLFSIMYVCMYLPILTSIGALFIVKTFFEGIESFTGNKFVETMGREGFMALKIFISTVILVGFSLMNTYTSKPSKLIQSVFTFIKFIPLMCVVVGGFAIFIKDPSGANSFNPSEEWPENNSNVFNLFFATAVPILFAFDGFIYAATLQKDCEHKEVVAPAMLTAIIAVTIFYLLITVGIFFGAEDGDIFGFFNNLFRDTPWVALLFKIIITCTLFTVVNGYTTLMPKTVQSAVEEGFIFNKAKQAKISLIKSGYISMSITLSVYILFLAISIAIGYASNPDGTTEINYFLVADLASSTTVIFAFTAYLIIMIGVLKNRKSGKVEVRKIKGGFVIGIITTILVTVMVGYIYYVFLIDRFLQKEFIDPMLLIVFSIIIFVVWVVNECLISKQDIETNDFVLRLNPKNWFKYNKELEIEKFKRKSNVK</sequence>
<evidence type="ECO:0000256" key="1">
    <source>
        <dbReference type="ARBA" id="ARBA00004141"/>
    </source>
</evidence>
<evidence type="ECO:0000256" key="3">
    <source>
        <dbReference type="ARBA" id="ARBA00022989"/>
    </source>
</evidence>
<proteinExistence type="predicted"/>
<feature type="transmembrane region" description="Helical" evidence="5">
    <location>
        <begin position="388"/>
        <end position="410"/>
    </location>
</feature>
<feature type="transmembrane region" description="Helical" evidence="5">
    <location>
        <begin position="301"/>
        <end position="321"/>
    </location>
</feature>
<feature type="transmembrane region" description="Helical" evidence="5">
    <location>
        <begin position="431"/>
        <end position="451"/>
    </location>
</feature>
<keyword evidence="4 5" id="KW-0472">Membrane</keyword>
<feature type="transmembrane region" description="Helical" evidence="5">
    <location>
        <begin position="221"/>
        <end position="244"/>
    </location>
</feature>
<protein>
    <submittedName>
        <fullName evidence="6">Amino acid permease</fullName>
    </submittedName>
</protein>
<feature type="transmembrane region" description="Helical" evidence="5">
    <location>
        <begin position="463"/>
        <end position="482"/>
    </location>
</feature>
<dbReference type="Gene3D" id="1.20.1740.10">
    <property type="entry name" value="Amino acid/polyamine transporter I"/>
    <property type="match status" value="1"/>
</dbReference>
<dbReference type="Pfam" id="PF13520">
    <property type="entry name" value="AA_permease_2"/>
    <property type="match status" value="1"/>
</dbReference>
<feature type="transmembrane region" description="Helical" evidence="5">
    <location>
        <begin position="148"/>
        <end position="168"/>
    </location>
</feature>
<dbReference type="GO" id="GO:0015179">
    <property type="term" value="F:L-amino acid transmembrane transporter activity"/>
    <property type="evidence" value="ECO:0007669"/>
    <property type="project" value="TreeGrafter"/>
</dbReference>
<dbReference type="AlphaFoldDB" id="A0A2K9LVJ3"/>
<name>A0A2K9LVJ3_SPISQ</name>
<keyword evidence="2 5" id="KW-0812">Transmembrane</keyword>
<dbReference type="PIRSF" id="PIRSF006060">
    <property type="entry name" value="AA_transporter"/>
    <property type="match status" value="1"/>
</dbReference>
<feature type="transmembrane region" description="Helical" evidence="5">
    <location>
        <begin position="353"/>
        <end position="376"/>
    </location>
</feature>
<dbReference type="InterPro" id="IPR050598">
    <property type="entry name" value="AminoAcid_Transporter"/>
</dbReference>
<evidence type="ECO:0000256" key="4">
    <source>
        <dbReference type="ARBA" id="ARBA00023136"/>
    </source>
</evidence>
<gene>
    <name evidence="6" type="ORF">SMONO_v1c07910</name>
</gene>
<feature type="transmembrane region" description="Helical" evidence="5">
    <location>
        <begin position="15"/>
        <end position="35"/>
    </location>
</feature>
<dbReference type="EMBL" id="CP025543">
    <property type="protein sequence ID" value="AUM63040.1"/>
    <property type="molecule type" value="Genomic_DNA"/>
</dbReference>
<dbReference type="Proteomes" id="UP000234790">
    <property type="component" value="Chromosome"/>
</dbReference>
<dbReference type="RefSeq" id="WP_101781074.1">
    <property type="nucleotide sequence ID" value="NZ_CP025543.1"/>
</dbReference>
<dbReference type="OrthoDB" id="392043at2"/>
<reference evidence="6 7" key="1">
    <citation type="submission" date="2017-12" db="EMBL/GenBank/DDBJ databases">
        <title>Complete genome sequence of Spiroplasma monobiae MQ-1 (ATCC 33825).</title>
        <authorList>
            <person name="Tsai Y.-M."/>
            <person name="Lo W.-S."/>
            <person name="Wu P.-S."/>
            <person name="Cho S.-T."/>
            <person name="Kuo C.-H."/>
        </authorList>
    </citation>
    <scope>NUCLEOTIDE SEQUENCE [LARGE SCALE GENOMIC DNA]</scope>
    <source>
        <strain evidence="6 7">MQ-1</strain>
    </source>
</reference>
<dbReference type="PANTHER" id="PTHR11785">
    <property type="entry name" value="AMINO ACID TRANSPORTER"/>
    <property type="match status" value="1"/>
</dbReference>
<organism evidence="6 7">
    <name type="scientific">Spiroplasma monobiae MQ-1</name>
    <dbReference type="NCBI Taxonomy" id="1336748"/>
    <lineage>
        <taxon>Bacteria</taxon>
        <taxon>Bacillati</taxon>
        <taxon>Mycoplasmatota</taxon>
        <taxon>Mollicutes</taxon>
        <taxon>Entomoplasmatales</taxon>
        <taxon>Spiroplasmataceae</taxon>
        <taxon>Spiroplasma</taxon>
    </lineage>
</organism>
<evidence type="ECO:0000313" key="6">
    <source>
        <dbReference type="EMBL" id="AUM63040.1"/>
    </source>
</evidence>
<comment type="subcellular location">
    <subcellularLocation>
        <location evidence="1">Membrane</location>
        <topology evidence="1">Multi-pass membrane protein</topology>
    </subcellularLocation>
</comment>
<evidence type="ECO:0000256" key="2">
    <source>
        <dbReference type="ARBA" id="ARBA00022692"/>
    </source>
</evidence>
<feature type="transmembrane region" description="Helical" evidence="5">
    <location>
        <begin position="256"/>
        <end position="281"/>
    </location>
</feature>
<keyword evidence="7" id="KW-1185">Reference proteome</keyword>
<accession>A0A2K9LVJ3</accession>
<feature type="transmembrane region" description="Helical" evidence="5">
    <location>
        <begin position="105"/>
        <end position="128"/>
    </location>
</feature>
<dbReference type="InterPro" id="IPR002293">
    <property type="entry name" value="AA/rel_permease1"/>
</dbReference>
<evidence type="ECO:0000256" key="5">
    <source>
        <dbReference type="SAM" id="Phobius"/>
    </source>
</evidence>
<feature type="transmembrane region" description="Helical" evidence="5">
    <location>
        <begin position="180"/>
        <end position="201"/>
    </location>
</feature>
<keyword evidence="3 5" id="KW-1133">Transmembrane helix</keyword>
<dbReference type="KEGG" id="smoo:SMONO_v1c07910"/>
<dbReference type="GO" id="GO:0016020">
    <property type="term" value="C:membrane"/>
    <property type="evidence" value="ECO:0007669"/>
    <property type="project" value="UniProtKB-SubCell"/>
</dbReference>
<evidence type="ECO:0000313" key="7">
    <source>
        <dbReference type="Proteomes" id="UP000234790"/>
    </source>
</evidence>
<feature type="transmembrane region" description="Helical" evidence="5">
    <location>
        <begin position="55"/>
        <end position="73"/>
    </location>
</feature>
<dbReference type="PANTHER" id="PTHR11785:SF512">
    <property type="entry name" value="SOBREMESA, ISOFORM B"/>
    <property type="match status" value="1"/>
</dbReference>